<evidence type="ECO:0000256" key="1">
    <source>
        <dbReference type="PIRSR" id="PIRSR005962-1"/>
    </source>
</evidence>
<dbReference type="InterPro" id="IPR002933">
    <property type="entry name" value="Peptidase_M20"/>
</dbReference>
<organism evidence="3 4">
    <name type="scientific">Paractinoplanes tereljensis</name>
    <dbReference type="NCBI Taxonomy" id="571912"/>
    <lineage>
        <taxon>Bacteria</taxon>
        <taxon>Bacillati</taxon>
        <taxon>Actinomycetota</taxon>
        <taxon>Actinomycetes</taxon>
        <taxon>Micromonosporales</taxon>
        <taxon>Micromonosporaceae</taxon>
        <taxon>Paractinoplanes</taxon>
    </lineage>
</organism>
<gene>
    <name evidence="3" type="primary">hipO</name>
    <name evidence="3" type="ORF">Ate02nite_43110</name>
</gene>
<dbReference type="CDD" id="cd03886">
    <property type="entry name" value="M20_Acy1"/>
    <property type="match status" value="1"/>
</dbReference>
<dbReference type="InterPro" id="IPR011650">
    <property type="entry name" value="Peptidase_M20_dimer"/>
</dbReference>
<comment type="cofactor">
    <cofactor evidence="1">
        <name>Mn(2+)</name>
        <dbReference type="ChEBI" id="CHEBI:29035"/>
    </cofactor>
    <text evidence="1">The Mn(2+) ion enhances activity.</text>
</comment>
<feature type="binding site" evidence="1">
    <location>
        <position position="93"/>
    </location>
    <ligand>
        <name>Mn(2+)</name>
        <dbReference type="ChEBI" id="CHEBI:29035"/>
        <label>2</label>
    </ligand>
</feature>
<keyword evidence="1" id="KW-0479">Metal-binding</keyword>
<feature type="domain" description="Peptidase M20 dimerisation" evidence="2">
    <location>
        <begin position="180"/>
        <end position="274"/>
    </location>
</feature>
<dbReference type="InterPro" id="IPR036264">
    <property type="entry name" value="Bact_exopeptidase_dim_dom"/>
</dbReference>
<dbReference type="Proteomes" id="UP000623608">
    <property type="component" value="Unassembled WGS sequence"/>
</dbReference>
<feature type="binding site" evidence="1">
    <location>
        <position position="155"/>
    </location>
    <ligand>
        <name>Mn(2+)</name>
        <dbReference type="ChEBI" id="CHEBI:29035"/>
        <label>2</label>
    </ligand>
</feature>
<feature type="binding site" evidence="1">
    <location>
        <position position="91"/>
    </location>
    <ligand>
        <name>Mn(2+)</name>
        <dbReference type="ChEBI" id="CHEBI:29035"/>
        <label>2</label>
    </ligand>
</feature>
<feature type="binding site" evidence="1">
    <location>
        <position position="127"/>
    </location>
    <ligand>
        <name>Mn(2+)</name>
        <dbReference type="ChEBI" id="CHEBI:29035"/>
        <label>2</label>
    </ligand>
</feature>
<dbReference type="Pfam" id="PF07687">
    <property type="entry name" value="M20_dimer"/>
    <property type="match status" value="1"/>
</dbReference>
<dbReference type="NCBIfam" id="TIGR01891">
    <property type="entry name" value="amidohydrolases"/>
    <property type="match status" value="1"/>
</dbReference>
<dbReference type="EMBL" id="BOMY01000030">
    <property type="protein sequence ID" value="GIF21581.1"/>
    <property type="molecule type" value="Genomic_DNA"/>
</dbReference>
<dbReference type="GO" id="GO:0016787">
    <property type="term" value="F:hydrolase activity"/>
    <property type="evidence" value="ECO:0007669"/>
    <property type="project" value="UniProtKB-KW"/>
</dbReference>
<comment type="caution">
    <text evidence="3">The sequence shown here is derived from an EMBL/GenBank/DDBJ whole genome shotgun (WGS) entry which is preliminary data.</text>
</comment>
<keyword evidence="3" id="KW-0378">Hydrolase</keyword>
<dbReference type="Pfam" id="PF01546">
    <property type="entry name" value="Peptidase_M20"/>
    <property type="match status" value="1"/>
</dbReference>
<dbReference type="SUPFAM" id="SSF55031">
    <property type="entry name" value="Bacterial exopeptidase dimerisation domain"/>
    <property type="match status" value="1"/>
</dbReference>
<accession>A0A919NPA8</accession>
<evidence type="ECO:0000313" key="3">
    <source>
        <dbReference type="EMBL" id="GIF21581.1"/>
    </source>
</evidence>
<evidence type="ECO:0000259" key="2">
    <source>
        <dbReference type="Pfam" id="PF07687"/>
    </source>
</evidence>
<protein>
    <submittedName>
        <fullName evidence="3">Hippurate hydrolase</fullName>
    </submittedName>
</protein>
<keyword evidence="1" id="KW-0464">Manganese</keyword>
<dbReference type="PANTHER" id="PTHR11014:SF63">
    <property type="entry name" value="METALLOPEPTIDASE, PUTATIVE (AFU_ORTHOLOGUE AFUA_6G09600)-RELATED"/>
    <property type="match status" value="1"/>
</dbReference>
<sequence>MTSSLIELRHLLHAHAEVGLDLPETQAILLDALAGLGLDIRLGAGLSSVTAVLRGGRPGPVVLLRADMDALPLVEETGLPFAADRPAMHACGHDMHMAGLVGAARLLAEGRDELPGSIVFMFQPGEEGAGGARIMLDEGVLDAAGERPVAAYALHVDSKLAAGVRRTRPESIMASSNLLNLRVHGAGGHAALPHTGIDPVPVAAEIVLAIQSFVTRRVPAHDPAIVSVTRLQTNSQARNVMPSTVEIDVNVRTLSRETLVLVRDDLTTLLAAIGAAHGCTVESEFIEAYPVTYNDPAETEAVIALLGADRLPASGMASEDFAYVLDQVPGTLLFVGACPPGVDPATGPAMHSAAVSFDDTVLDQMASIFRDLAVHRLKRGTVH</sequence>
<proteinExistence type="predicted"/>
<keyword evidence="4" id="KW-1185">Reference proteome</keyword>
<dbReference type="Gene3D" id="3.30.70.360">
    <property type="match status" value="1"/>
</dbReference>
<evidence type="ECO:0000313" key="4">
    <source>
        <dbReference type="Proteomes" id="UP000623608"/>
    </source>
</evidence>
<dbReference type="AlphaFoldDB" id="A0A919NPA8"/>
<feature type="binding site" evidence="1">
    <location>
        <position position="351"/>
    </location>
    <ligand>
        <name>Mn(2+)</name>
        <dbReference type="ChEBI" id="CHEBI:29035"/>
        <label>2</label>
    </ligand>
</feature>
<dbReference type="PIRSF" id="PIRSF005962">
    <property type="entry name" value="Pept_M20D_amidohydro"/>
    <property type="match status" value="1"/>
</dbReference>
<dbReference type="RefSeq" id="WP_203808305.1">
    <property type="nucleotide sequence ID" value="NZ_BOMY01000030.1"/>
</dbReference>
<reference evidence="3" key="1">
    <citation type="submission" date="2021-01" db="EMBL/GenBank/DDBJ databases">
        <title>Whole genome shotgun sequence of Actinoplanes tereljensis NBRC 105297.</title>
        <authorList>
            <person name="Komaki H."/>
            <person name="Tamura T."/>
        </authorList>
    </citation>
    <scope>NUCLEOTIDE SEQUENCE</scope>
    <source>
        <strain evidence="3">NBRC 105297</strain>
    </source>
</reference>
<dbReference type="PANTHER" id="PTHR11014">
    <property type="entry name" value="PEPTIDASE M20 FAMILY MEMBER"/>
    <property type="match status" value="1"/>
</dbReference>
<dbReference type="InterPro" id="IPR017439">
    <property type="entry name" value="Amidohydrolase"/>
</dbReference>
<dbReference type="GO" id="GO:0046872">
    <property type="term" value="F:metal ion binding"/>
    <property type="evidence" value="ECO:0007669"/>
    <property type="project" value="UniProtKB-KW"/>
</dbReference>
<dbReference type="Gene3D" id="3.40.630.10">
    <property type="entry name" value="Zn peptidases"/>
    <property type="match status" value="1"/>
</dbReference>
<dbReference type="SUPFAM" id="SSF53187">
    <property type="entry name" value="Zn-dependent exopeptidases"/>
    <property type="match status" value="1"/>
</dbReference>
<name>A0A919NPA8_9ACTN</name>